<dbReference type="CDD" id="cd12148">
    <property type="entry name" value="fungal_TF_MHR"/>
    <property type="match status" value="1"/>
</dbReference>
<dbReference type="PANTHER" id="PTHR31001:SF85">
    <property type="entry name" value="ZN(II)2CYS6 TRANSCRIPTION FACTOR (EUROFUNG)"/>
    <property type="match status" value="1"/>
</dbReference>
<evidence type="ECO:0000259" key="4">
    <source>
        <dbReference type="Pfam" id="PF04082"/>
    </source>
</evidence>
<feature type="compositionally biased region" description="Polar residues" evidence="3">
    <location>
        <begin position="15"/>
        <end position="25"/>
    </location>
</feature>
<protein>
    <recommendedName>
        <fullName evidence="4">Xylanolytic transcriptional activator regulatory domain-containing protein</fullName>
    </recommendedName>
</protein>
<sequence length="277" mass="31510">MKIRAGIGGNEYPRQPNTDTSLFHGNISGQSTSSFSFYPPSDSTTAARVFGSFTASLSEWPRPWASTVTSELRRRVWWHFSVRDSRAAEDYGIQKVCNPRSDVDLPLNVDDADLHPDMESLPPAKPGVTAMTFPLVTYEIARAVHRLAGILAGATSASPPNESVRKQIIDETRARIEMSLKQCNLVIPRHRLALRLSHLALRKADFVSRQQWFALRNGGSREEFATQENLVEAIEVLEICLQMWNDEMLKPYWWLWRADPEYHVVMLQRDLGLKEPF</sequence>
<name>A0ABR1P3X7_DIAER</name>
<evidence type="ECO:0000256" key="1">
    <source>
        <dbReference type="ARBA" id="ARBA00004123"/>
    </source>
</evidence>
<proteinExistence type="predicted"/>
<feature type="domain" description="Xylanolytic transcriptional activator regulatory" evidence="4">
    <location>
        <begin position="55"/>
        <end position="120"/>
    </location>
</feature>
<reference evidence="5 6" key="1">
    <citation type="submission" date="2024-02" db="EMBL/GenBank/DDBJ databases">
        <title>De novo assembly and annotation of 12 fungi associated with fruit tree decline syndrome in Ontario, Canada.</title>
        <authorList>
            <person name="Sulman M."/>
            <person name="Ellouze W."/>
            <person name="Ilyukhin E."/>
        </authorList>
    </citation>
    <scope>NUCLEOTIDE SEQUENCE [LARGE SCALE GENOMIC DNA]</scope>
    <source>
        <strain evidence="5 6">M169</strain>
    </source>
</reference>
<dbReference type="PANTHER" id="PTHR31001">
    <property type="entry name" value="UNCHARACTERIZED TRANSCRIPTIONAL REGULATORY PROTEIN"/>
    <property type="match status" value="1"/>
</dbReference>
<organism evidence="5 6">
    <name type="scientific">Diaporthe eres</name>
    <name type="common">Phomopsis oblonga</name>
    <dbReference type="NCBI Taxonomy" id="83184"/>
    <lineage>
        <taxon>Eukaryota</taxon>
        <taxon>Fungi</taxon>
        <taxon>Dikarya</taxon>
        <taxon>Ascomycota</taxon>
        <taxon>Pezizomycotina</taxon>
        <taxon>Sordariomycetes</taxon>
        <taxon>Sordariomycetidae</taxon>
        <taxon>Diaporthales</taxon>
        <taxon>Diaporthaceae</taxon>
        <taxon>Diaporthe</taxon>
        <taxon>Diaporthe eres species complex</taxon>
    </lineage>
</organism>
<keyword evidence="2" id="KW-0539">Nucleus</keyword>
<accession>A0ABR1P3X7</accession>
<keyword evidence="6" id="KW-1185">Reference proteome</keyword>
<feature type="region of interest" description="Disordered" evidence="3">
    <location>
        <begin position="1"/>
        <end position="25"/>
    </location>
</feature>
<evidence type="ECO:0000256" key="3">
    <source>
        <dbReference type="SAM" id="MobiDB-lite"/>
    </source>
</evidence>
<dbReference type="InterPro" id="IPR007219">
    <property type="entry name" value="XnlR_reg_dom"/>
</dbReference>
<evidence type="ECO:0000313" key="5">
    <source>
        <dbReference type="EMBL" id="KAK7725803.1"/>
    </source>
</evidence>
<comment type="subcellular location">
    <subcellularLocation>
        <location evidence="1">Nucleus</location>
    </subcellularLocation>
</comment>
<dbReference type="EMBL" id="JAKNSF020000047">
    <property type="protein sequence ID" value="KAK7725803.1"/>
    <property type="molecule type" value="Genomic_DNA"/>
</dbReference>
<gene>
    <name evidence="5" type="ORF">SLS63_007958</name>
</gene>
<dbReference type="Proteomes" id="UP001430848">
    <property type="component" value="Unassembled WGS sequence"/>
</dbReference>
<dbReference type="InterPro" id="IPR050613">
    <property type="entry name" value="Sec_Metabolite_Reg"/>
</dbReference>
<evidence type="ECO:0000256" key="2">
    <source>
        <dbReference type="ARBA" id="ARBA00023242"/>
    </source>
</evidence>
<evidence type="ECO:0000313" key="6">
    <source>
        <dbReference type="Proteomes" id="UP001430848"/>
    </source>
</evidence>
<comment type="caution">
    <text evidence="5">The sequence shown here is derived from an EMBL/GenBank/DDBJ whole genome shotgun (WGS) entry which is preliminary data.</text>
</comment>
<dbReference type="Pfam" id="PF04082">
    <property type="entry name" value="Fungal_trans"/>
    <property type="match status" value="1"/>
</dbReference>